<dbReference type="Pfam" id="PF13458">
    <property type="entry name" value="Peripla_BP_6"/>
    <property type="match status" value="1"/>
</dbReference>
<sequence>MHSAGSQLPSRQSARPFARRRGFICLLAVMMGMVGLPGLSTDGMAAPAKKEVKATAAADASDDATLTIGFAGPLTGASSSVGRSMQNAVQLAVDEANRKGLRLGGKNYQLKLSSQDDRADPATAEYVARYLVSQHVIGVVGHWNSGATLAAAPVYHAAGVVQVSPATMSRKFTAQSYPGVFRTIPNNDSVGRLAAEYAVSKLGVKTLVTIDDRTPFGQGLAERFARTARELGAEVIGSYSVSDKTSDFNRPLLEARRRNPDLIFFGGLDWQAGLLAKSIKRLKIEARLMASSGTVGLPFLMRAGEDGNGALVLEPGPAPGKMPGWKSFRQRYSQSFDSDIDLYATFAYDAAQALINAMRQANSADPAMLAQEMHKLRFAGVSGPIAFNEEGDLLHPTFTMYEVQDRRWVPLFQINGIAQR</sequence>
<accession>A0A7V8FX97</accession>
<feature type="domain" description="Leucine-binding protein" evidence="4">
    <location>
        <begin position="65"/>
        <end position="404"/>
    </location>
</feature>
<comment type="caution">
    <text evidence="5">The sequence shown here is derived from an EMBL/GenBank/DDBJ whole genome shotgun (WGS) entry which is preliminary data.</text>
</comment>
<evidence type="ECO:0000256" key="1">
    <source>
        <dbReference type="ARBA" id="ARBA00010062"/>
    </source>
</evidence>
<dbReference type="Gene3D" id="3.40.50.2300">
    <property type="match status" value="2"/>
</dbReference>
<dbReference type="EMBL" id="WNDX01000047">
    <property type="protein sequence ID" value="KAF1044166.1"/>
    <property type="molecule type" value="Genomic_DNA"/>
</dbReference>
<comment type="similarity">
    <text evidence="1">Belongs to the leucine-binding protein family.</text>
</comment>
<keyword evidence="3" id="KW-1133">Transmembrane helix</keyword>
<evidence type="ECO:0000256" key="2">
    <source>
        <dbReference type="ARBA" id="ARBA00022729"/>
    </source>
</evidence>
<evidence type="ECO:0000259" key="4">
    <source>
        <dbReference type="Pfam" id="PF13458"/>
    </source>
</evidence>
<dbReference type="PANTHER" id="PTHR47151">
    <property type="entry name" value="LEU/ILE/VAL-BINDING ABC TRANSPORTER SUBUNIT"/>
    <property type="match status" value="1"/>
</dbReference>
<feature type="transmembrane region" description="Helical" evidence="3">
    <location>
        <begin position="21"/>
        <end position="39"/>
    </location>
</feature>
<gene>
    <name evidence="5" type="primary">braC_3</name>
    <name evidence="5" type="ORF">GAK35_01857</name>
</gene>
<dbReference type="InterPro" id="IPR028081">
    <property type="entry name" value="Leu-bd"/>
</dbReference>
<dbReference type="AlphaFoldDB" id="A0A7V8FX97"/>
<dbReference type="Proteomes" id="UP000462435">
    <property type="component" value="Unassembled WGS sequence"/>
</dbReference>
<protein>
    <submittedName>
        <fullName evidence="5">Leucine-, isoleucine-, valine-, threonine-, and alanine-binding protein</fullName>
    </submittedName>
</protein>
<keyword evidence="3" id="KW-0812">Transmembrane</keyword>
<proteinExistence type="inferred from homology"/>
<evidence type="ECO:0000313" key="6">
    <source>
        <dbReference type="Proteomes" id="UP000462435"/>
    </source>
</evidence>
<dbReference type="CDD" id="cd06342">
    <property type="entry name" value="PBP1_ABC_LIVBP-like"/>
    <property type="match status" value="1"/>
</dbReference>
<evidence type="ECO:0000256" key="3">
    <source>
        <dbReference type="SAM" id="Phobius"/>
    </source>
</evidence>
<reference evidence="6" key="1">
    <citation type="journal article" date="2020" name="MBio">
        <title>Horizontal gene transfer to a defensive symbiont with a reduced genome amongst a multipartite beetle microbiome.</title>
        <authorList>
            <person name="Waterworth S.C."/>
            <person name="Florez L.V."/>
            <person name="Rees E.R."/>
            <person name="Hertweck C."/>
            <person name="Kaltenpoth M."/>
            <person name="Kwan J.C."/>
        </authorList>
    </citation>
    <scope>NUCLEOTIDE SEQUENCE [LARGE SCALE GENOMIC DNA]</scope>
</reference>
<dbReference type="PANTHER" id="PTHR47151:SF2">
    <property type="entry name" value="AMINO ACID BINDING PROTEIN"/>
    <property type="match status" value="1"/>
</dbReference>
<dbReference type="SUPFAM" id="SSF53822">
    <property type="entry name" value="Periplasmic binding protein-like I"/>
    <property type="match status" value="1"/>
</dbReference>
<dbReference type="InterPro" id="IPR028082">
    <property type="entry name" value="Peripla_BP_I"/>
</dbReference>
<evidence type="ECO:0000313" key="5">
    <source>
        <dbReference type="EMBL" id="KAF1044166.1"/>
    </source>
</evidence>
<name>A0A7V8FX97_9BURK</name>
<organism evidence="5 6">
    <name type="scientific">Herbaspirillum frisingense</name>
    <dbReference type="NCBI Taxonomy" id="92645"/>
    <lineage>
        <taxon>Bacteria</taxon>
        <taxon>Pseudomonadati</taxon>
        <taxon>Pseudomonadota</taxon>
        <taxon>Betaproteobacteria</taxon>
        <taxon>Burkholderiales</taxon>
        <taxon>Oxalobacteraceae</taxon>
        <taxon>Herbaspirillum</taxon>
    </lineage>
</organism>
<keyword evidence="3" id="KW-0472">Membrane</keyword>
<keyword evidence="2" id="KW-0732">Signal</keyword>